<organism evidence="3 4">
    <name type="scientific">Kribbella capetownensis</name>
    <dbReference type="NCBI Taxonomy" id="1572659"/>
    <lineage>
        <taxon>Bacteria</taxon>
        <taxon>Bacillati</taxon>
        <taxon>Actinomycetota</taxon>
        <taxon>Actinomycetes</taxon>
        <taxon>Propionibacteriales</taxon>
        <taxon>Kribbellaceae</taxon>
        <taxon>Kribbella</taxon>
    </lineage>
</organism>
<feature type="transmembrane region" description="Helical" evidence="2">
    <location>
        <begin position="512"/>
        <end position="535"/>
    </location>
</feature>
<reference evidence="3 4" key="1">
    <citation type="submission" date="2019-02" db="EMBL/GenBank/DDBJ databases">
        <title>Kribbella capetownensis sp. nov. and Kribbella speibonae sp. nov., isolated from soil.</title>
        <authorList>
            <person name="Curtis S.M."/>
            <person name="Norton I."/>
            <person name="Everest G.J."/>
            <person name="Meyers P.R."/>
        </authorList>
    </citation>
    <scope>NUCLEOTIDE SEQUENCE [LARGE SCALE GENOMIC DNA]</scope>
    <source>
        <strain evidence="3 4">YM53</strain>
    </source>
</reference>
<evidence type="ECO:0000313" key="3">
    <source>
        <dbReference type="EMBL" id="TCC44281.1"/>
    </source>
</evidence>
<keyword evidence="2" id="KW-0472">Membrane</keyword>
<proteinExistence type="predicted"/>
<evidence type="ECO:0000256" key="1">
    <source>
        <dbReference type="SAM" id="MobiDB-lite"/>
    </source>
</evidence>
<accession>A0A4R0JC84</accession>
<dbReference type="PANTHER" id="PTHR48174:SF5">
    <property type="entry name" value="VACUOLAR PROTEIN SORTING-ASSOCIATED PROTEIN 62"/>
    <property type="match status" value="1"/>
</dbReference>
<feature type="region of interest" description="Disordered" evidence="1">
    <location>
        <begin position="635"/>
        <end position="666"/>
    </location>
</feature>
<keyword evidence="4" id="KW-1185">Reference proteome</keyword>
<feature type="transmembrane region" description="Helical" evidence="2">
    <location>
        <begin position="454"/>
        <end position="479"/>
    </location>
</feature>
<gene>
    <name evidence="3" type="ORF">E0H75_36155</name>
</gene>
<feature type="transmembrane region" description="Helical" evidence="2">
    <location>
        <begin position="359"/>
        <end position="377"/>
    </location>
</feature>
<evidence type="ECO:0000256" key="2">
    <source>
        <dbReference type="SAM" id="Phobius"/>
    </source>
</evidence>
<dbReference type="PANTHER" id="PTHR48174">
    <property type="entry name" value="DUF946 FAMILY PROTEIN"/>
    <property type="match status" value="1"/>
</dbReference>
<dbReference type="AlphaFoldDB" id="A0A4R0JC84"/>
<dbReference type="EMBL" id="SJKD01000010">
    <property type="protein sequence ID" value="TCC44281.1"/>
    <property type="molecule type" value="Genomic_DNA"/>
</dbReference>
<dbReference type="Proteomes" id="UP000293342">
    <property type="component" value="Unassembled WGS sequence"/>
</dbReference>
<feature type="transmembrane region" description="Helical" evidence="2">
    <location>
        <begin position="602"/>
        <end position="628"/>
    </location>
</feature>
<evidence type="ECO:0000313" key="4">
    <source>
        <dbReference type="Proteomes" id="UP000293342"/>
    </source>
</evidence>
<comment type="caution">
    <text evidence="3">The sequence shown here is derived from an EMBL/GenBank/DDBJ whole genome shotgun (WGS) entry which is preliminary data.</text>
</comment>
<sequence>MTARDWRRSLPPLLFAFLTMTILWLPDSAAADTTASPDDPAAQALAQRYSPVVKLQEPSPRCEDGEQFQPTDVEAVLGDQQVALRGPWRPPDLVKTQPQGKDISLGFHGHFLDFPGDPLRPGCTYAEWSALINAVHPATVYAHVVADPAFPGKLSLEYWFFYVFNDYNNTHEGDWESIQLIFDAPTPAAALAKEPTAVGFSQHGGAERARWGDAKLEVVDGTHPVVYPAAGSHANKYGQRLYLGRGSEGLGCDDTTRPQAAIRPRVAYVPLTRADYLQEYPWLGFEGRWGERQRSFFDGPTGPNMKTSWLTPIQDAEETWRDDSGTVPAGTLLGPSSTGAFCAAVGTGSNLVRETLDRAWLLGLILAALVGLIWFAASRTRWSNAAPLPARRRRAWGQTVVAALRLFRHRPGLFTGFAAAFIVLSLATVTLARFQVAQRDAPTDLGAPTENAPGFWASLITLAVTILTIAAYVVLLAAVTRMLDQLDRGETVTAMGVLRHVFSRRRPLTRVALQYFVVLAVLAFFVATIPVAIYYAASRAFAIPVVVAEHCSGGTALRRSRMLVQRRWWRTAVPLAIIIGLGLAAGPIAGIVLLLATDLSPVLINVISSLLFALAMPLAGSAVAYLYFDRATSVPASPGSGDMSGAQRTYSRVGDGSVEHEVRSDS</sequence>
<keyword evidence="2" id="KW-1133">Transmembrane helix</keyword>
<evidence type="ECO:0008006" key="5">
    <source>
        <dbReference type="Google" id="ProtNLM"/>
    </source>
</evidence>
<dbReference type="RefSeq" id="WP_131518201.1">
    <property type="nucleotide sequence ID" value="NZ_SJKD01000010.1"/>
</dbReference>
<feature type="transmembrane region" description="Helical" evidence="2">
    <location>
        <begin position="413"/>
        <end position="434"/>
    </location>
</feature>
<feature type="transmembrane region" description="Helical" evidence="2">
    <location>
        <begin position="572"/>
        <end position="596"/>
    </location>
</feature>
<dbReference type="OrthoDB" id="144586at2"/>
<feature type="compositionally biased region" description="Basic and acidic residues" evidence="1">
    <location>
        <begin position="657"/>
        <end position="666"/>
    </location>
</feature>
<protein>
    <recommendedName>
        <fullName evidence="5">DUF946 domain-containing protein</fullName>
    </recommendedName>
</protein>
<keyword evidence="2" id="KW-0812">Transmembrane</keyword>
<name>A0A4R0JC84_9ACTN</name>